<accession>A0A1G7VQ10</accession>
<keyword evidence="2" id="KW-1185">Reference proteome</keyword>
<evidence type="ECO:0000313" key="2">
    <source>
        <dbReference type="Proteomes" id="UP000182894"/>
    </source>
</evidence>
<protein>
    <submittedName>
        <fullName evidence="1">Uncharacterized protein</fullName>
    </submittedName>
</protein>
<reference evidence="2" key="1">
    <citation type="submission" date="2016-10" db="EMBL/GenBank/DDBJ databases">
        <authorList>
            <person name="Varghese N."/>
            <person name="Submissions S."/>
        </authorList>
    </citation>
    <scope>NUCLEOTIDE SEQUENCE [LARGE SCALE GENOMIC DNA]</scope>
    <source>
        <strain evidence="2">ATCC 700689</strain>
    </source>
</reference>
<dbReference type="AlphaFoldDB" id="A0A1G7VQ10"/>
<proteinExistence type="predicted"/>
<gene>
    <name evidence="1" type="ORF">SAMN05216605_102552</name>
</gene>
<name>A0A1G7VQ10_9PSED</name>
<evidence type="ECO:0000313" key="1">
    <source>
        <dbReference type="EMBL" id="SDG61000.1"/>
    </source>
</evidence>
<sequence length="77" mass="8560">MTCLICAGPAEELACPEPWEERKCAACGHYRMSHALVLALMDQGQIFDVGKARAWLVSHRSETQIPYLEKVSGLLQT</sequence>
<dbReference type="EMBL" id="FNCO01000002">
    <property type="protein sequence ID" value="SDG61000.1"/>
    <property type="molecule type" value="Genomic_DNA"/>
</dbReference>
<dbReference type="Proteomes" id="UP000182894">
    <property type="component" value="Unassembled WGS sequence"/>
</dbReference>
<dbReference type="OrthoDB" id="6912229at2"/>
<organism evidence="1 2">
    <name type="scientific">Pseudomonas abietaniphila</name>
    <dbReference type="NCBI Taxonomy" id="89065"/>
    <lineage>
        <taxon>Bacteria</taxon>
        <taxon>Pseudomonadati</taxon>
        <taxon>Pseudomonadota</taxon>
        <taxon>Gammaproteobacteria</taxon>
        <taxon>Pseudomonadales</taxon>
        <taxon>Pseudomonadaceae</taxon>
        <taxon>Pseudomonas</taxon>
    </lineage>
</organism>
<dbReference type="RefSeq" id="WP_074751077.1">
    <property type="nucleotide sequence ID" value="NZ_FNCO01000002.1"/>
</dbReference>